<evidence type="ECO:0000259" key="4">
    <source>
        <dbReference type="PROSITE" id="PS50837"/>
    </source>
</evidence>
<dbReference type="PRINTS" id="PR00320">
    <property type="entry name" value="GPROTEINBRPT"/>
</dbReference>
<evidence type="ECO:0000256" key="2">
    <source>
        <dbReference type="ARBA" id="ARBA00022737"/>
    </source>
</evidence>
<dbReference type="InterPro" id="IPR054471">
    <property type="entry name" value="GPIID_WHD"/>
</dbReference>
<feature type="repeat" description="WD" evidence="3">
    <location>
        <begin position="646"/>
        <end position="687"/>
    </location>
</feature>
<dbReference type="CDD" id="cd00200">
    <property type="entry name" value="WD40"/>
    <property type="match status" value="1"/>
</dbReference>
<dbReference type="GeneID" id="81591761"/>
<dbReference type="Pfam" id="PF00400">
    <property type="entry name" value="WD40"/>
    <property type="match status" value="6"/>
</dbReference>
<reference evidence="5" key="1">
    <citation type="journal article" date="2023" name="IMA Fungus">
        <title>Comparative genomic study of the Penicillium genus elucidates a diverse pangenome and 15 lateral gene transfer events.</title>
        <authorList>
            <person name="Petersen C."/>
            <person name="Sorensen T."/>
            <person name="Nielsen M.R."/>
            <person name="Sondergaard T.E."/>
            <person name="Sorensen J.L."/>
            <person name="Fitzpatrick D.A."/>
            <person name="Frisvad J.C."/>
            <person name="Nielsen K.L."/>
        </authorList>
    </citation>
    <scope>NUCLEOTIDE SEQUENCE</scope>
    <source>
        <strain evidence="5">IBT 12815</strain>
    </source>
</reference>
<dbReference type="InterPro" id="IPR001680">
    <property type="entry name" value="WD40_rpt"/>
</dbReference>
<dbReference type="InterPro" id="IPR027417">
    <property type="entry name" value="P-loop_NTPase"/>
</dbReference>
<dbReference type="InterPro" id="IPR007111">
    <property type="entry name" value="NACHT_NTPase"/>
</dbReference>
<dbReference type="EMBL" id="JAQJAE010000005">
    <property type="protein sequence ID" value="KAJ5593561.1"/>
    <property type="molecule type" value="Genomic_DNA"/>
</dbReference>
<evidence type="ECO:0000256" key="3">
    <source>
        <dbReference type="PROSITE-ProRule" id="PRU00221"/>
    </source>
</evidence>
<dbReference type="SUPFAM" id="SSF50978">
    <property type="entry name" value="WD40 repeat-like"/>
    <property type="match status" value="1"/>
</dbReference>
<dbReference type="RefSeq" id="XP_056750187.1">
    <property type="nucleotide sequence ID" value="XM_056901519.1"/>
</dbReference>
<dbReference type="AlphaFoldDB" id="A0AAD6DUQ7"/>
<feature type="domain" description="NACHT" evidence="4">
    <location>
        <begin position="118"/>
        <end position="272"/>
    </location>
</feature>
<dbReference type="InterPro" id="IPR020472">
    <property type="entry name" value="WD40_PAC1"/>
</dbReference>
<name>A0AAD6DUQ7_9EURO</name>
<gene>
    <name evidence="5" type="ORF">N7537_010465</name>
</gene>
<accession>A0AAD6DUQ7</accession>
<comment type="caution">
    <text evidence="5">The sequence shown here is derived from an EMBL/GenBank/DDBJ whole genome shotgun (WGS) entry which is preliminary data.</text>
</comment>
<evidence type="ECO:0000313" key="6">
    <source>
        <dbReference type="Proteomes" id="UP001213799"/>
    </source>
</evidence>
<dbReference type="SMART" id="SM00320">
    <property type="entry name" value="WD40"/>
    <property type="match status" value="6"/>
</dbReference>
<dbReference type="Pfam" id="PF24883">
    <property type="entry name" value="NPHP3_N"/>
    <property type="match status" value="1"/>
</dbReference>
<feature type="repeat" description="WD" evidence="3">
    <location>
        <begin position="688"/>
        <end position="729"/>
    </location>
</feature>
<dbReference type="InterPro" id="IPR015943">
    <property type="entry name" value="WD40/YVTN_repeat-like_dom_sf"/>
</dbReference>
<keyword evidence="6" id="KW-1185">Reference proteome</keyword>
<dbReference type="InterPro" id="IPR056884">
    <property type="entry name" value="NPHP3-like_N"/>
</dbReference>
<dbReference type="PROSITE" id="PS50082">
    <property type="entry name" value="WD_REPEATS_2"/>
    <property type="match status" value="6"/>
</dbReference>
<dbReference type="PROSITE" id="PS50294">
    <property type="entry name" value="WD_REPEATS_REGION"/>
    <property type="match status" value="6"/>
</dbReference>
<feature type="repeat" description="WD" evidence="3">
    <location>
        <begin position="777"/>
        <end position="813"/>
    </location>
</feature>
<dbReference type="PANTHER" id="PTHR44129">
    <property type="entry name" value="WD REPEAT-CONTAINING PROTEIN POP1"/>
    <property type="match status" value="1"/>
</dbReference>
<dbReference type="FunFam" id="3.40.50.300:FF:001638">
    <property type="entry name" value="NACHT and WD40 domain protein"/>
    <property type="match status" value="1"/>
</dbReference>
<evidence type="ECO:0000256" key="1">
    <source>
        <dbReference type="ARBA" id="ARBA00022574"/>
    </source>
</evidence>
<organism evidence="5 6">
    <name type="scientific">Penicillium hordei</name>
    <dbReference type="NCBI Taxonomy" id="40994"/>
    <lineage>
        <taxon>Eukaryota</taxon>
        <taxon>Fungi</taxon>
        <taxon>Dikarya</taxon>
        <taxon>Ascomycota</taxon>
        <taxon>Pezizomycotina</taxon>
        <taxon>Eurotiomycetes</taxon>
        <taxon>Eurotiomycetidae</taxon>
        <taxon>Eurotiales</taxon>
        <taxon>Aspergillaceae</taxon>
        <taxon>Penicillium</taxon>
    </lineage>
</organism>
<feature type="repeat" description="WD" evidence="3">
    <location>
        <begin position="730"/>
        <end position="771"/>
    </location>
</feature>
<dbReference type="InterPro" id="IPR036322">
    <property type="entry name" value="WD40_repeat_dom_sf"/>
</dbReference>
<feature type="repeat" description="WD" evidence="3">
    <location>
        <begin position="855"/>
        <end position="886"/>
    </location>
</feature>
<dbReference type="Gene3D" id="3.40.50.300">
    <property type="entry name" value="P-loop containing nucleotide triphosphate hydrolases"/>
    <property type="match status" value="1"/>
</dbReference>
<evidence type="ECO:0000313" key="5">
    <source>
        <dbReference type="EMBL" id="KAJ5593561.1"/>
    </source>
</evidence>
<keyword evidence="1 3" id="KW-0853">WD repeat</keyword>
<proteinExistence type="predicted"/>
<dbReference type="Gene3D" id="2.130.10.10">
    <property type="entry name" value="YVTN repeat-like/Quinoprotein amine dehydrogenase"/>
    <property type="match status" value="3"/>
</dbReference>
<protein>
    <recommendedName>
        <fullName evidence="4">NACHT domain-containing protein</fullName>
    </recommendedName>
</protein>
<dbReference type="Proteomes" id="UP001213799">
    <property type="component" value="Unassembled WGS sequence"/>
</dbReference>
<dbReference type="InterPro" id="IPR050349">
    <property type="entry name" value="WD_LIS1/nudF_dynein_reg"/>
</dbReference>
<feature type="repeat" description="WD" evidence="3">
    <location>
        <begin position="814"/>
        <end position="846"/>
    </location>
</feature>
<dbReference type="PROSITE" id="PS50837">
    <property type="entry name" value="NACHT"/>
    <property type="match status" value="1"/>
</dbReference>
<dbReference type="SUPFAM" id="SSF52540">
    <property type="entry name" value="P-loop containing nucleoside triphosphate hydrolases"/>
    <property type="match status" value="1"/>
</dbReference>
<reference evidence="5" key="2">
    <citation type="submission" date="2023-01" db="EMBL/GenBank/DDBJ databases">
        <authorList>
            <person name="Petersen C."/>
        </authorList>
    </citation>
    <scope>NUCLEOTIDE SEQUENCE</scope>
    <source>
        <strain evidence="5">IBT 12815</strain>
    </source>
</reference>
<dbReference type="Pfam" id="PF22939">
    <property type="entry name" value="WHD_GPIID"/>
    <property type="match status" value="1"/>
</dbReference>
<sequence length="1005" mass="111447">MFFTSDESPDSGVSRRLSPMLATTPSKNHLAGTMVCTISYDGSNSGFQVGQNLGHITTQFLQSETSLNEACLRDLRTTNPHHDKDRIQNTNGGLLKDSYCWILDNKEFQQWQDNQSNCLLWIRGDPGKGKTMLLCGIIDELTRSIGDTVNISFFFCQATDVRINNATAVLRGLIYSLVKKQPSLLSHVKSQYDHAGKVLFEDINAFNALSRIFTDILKDPTLPTTYLIIDALDECTTGLASLLDLITQVSSACPQIKWIVSSRNWPDIEERLDTTQTATISLELNEESVSEAVSKFIQHKVHYLAKVKKYSDETRDTIGHHLSSNSQGTFLWVALVCQELDRISRRHALKKLEAFPPGLNALYGRMIDQVRNSEDAESCKRILAVMSIVYRPIAFDELASLVELPDDLSGDSEALSEIIAICGSFLTVREDTIIFVHQSAKEFLLRETQTGVFPGGIEAEHQTIFSRSLKAMFKTLQRDIFQIKFPGLPIEKVIPPSPSTLAAAQYACVYWVDHLHNSRGHEKKNLDIDERGCVSDFLQKKYLHWLEALSILGSISQGIAAMLKLEGLLQGKGESATLLHRVQDASRFIRYHRLAIERCPLQVYSSPLIFSPMSSLTRRCYQGERPDWVLNEPLVDNDWSPCLQTLEGHSGPVRSIAWSQDGSRLASASSDITVRIWDPATGQCVSTLEGHRYSVNSIAWSQDGSRLASASDDNTVRIWDPATGQCVSTLEGHRSSVNSIAWSQDRRRLASGSSDNTVRIWDPATSQWAASLSWCGSSVNSIAWSQDGSRLASGSSDNIVRIWDSATGQCVLILEGHRYSVNSIAWSQDGRRLASGSSDTTVRIWDPAIGLCATLEGHSDWVKSISWSRDGTRLASASRDRTVRIWVPATRQCVLTLYISSPDFVQFDKVNFNHLHTSIGTFDIGLTGIVTSTHSSTVLEQYGYGLNDDHSWITYNGVNLLWLPAEYRPTSSGLFSVSATNVAIACSSGVVIFLALTEQSPIPGL</sequence>
<keyword evidence="2" id="KW-0677">Repeat</keyword>